<reference evidence="2" key="1">
    <citation type="submission" date="2025-08" db="UniProtKB">
        <authorList>
            <consortium name="RefSeq"/>
        </authorList>
    </citation>
    <scope>IDENTIFICATION</scope>
</reference>
<keyword evidence="1" id="KW-1185">Reference proteome</keyword>
<dbReference type="Proteomes" id="UP000694863">
    <property type="component" value="Unplaced"/>
</dbReference>
<proteinExistence type="predicted"/>
<evidence type="ECO:0000313" key="2">
    <source>
        <dbReference type="RefSeq" id="XP_045153927.1"/>
    </source>
</evidence>
<protein>
    <submittedName>
        <fullName evidence="2">60S ribosomal protein L28-like</fullName>
    </submittedName>
</protein>
<evidence type="ECO:0000313" key="1">
    <source>
        <dbReference type="Proteomes" id="UP000694863"/>
    </source>
</evidence>
<accession>A0AC55DQA5</accession>
<sequence>MSVHLQWMVGRKCSSFLIKRNEHIHSIKPNNLNCVSTLLDNKLLHPKTRGFQPAADGKGLMVVLKPRQR</sequence>
<gene>
    <name evidence="2" type="primary">LOC101643409</name>
</gene>
<dbReference type="RefSeq" id="XP_045153927.1">
    <property type="nucleotide sequence ID" value="XM_045297992.1"/>
</dbReference>
<name>A0AC55DQA5_ECHTE</name>
<organism evidence="1 2">
    <name type="scientific">Echinops telfairi</name>
    <name type="common">Lesser hedgehog tenrec</name>
    <dbReference type="NCBI Taxonomy" id="9371"/>
    <lineage>
        <taxon>Eukaryota</taxon>
        <taxon>Metazoa</taxon>
        <taxon>Chordata</taxon>
        <taxon>Craniata</taxon>
        <taxon>Vertebrata</taxon>
        <taxon>Euteleostomi</taxon>
        <taxon>Mammalia</taxon>
        <taxon>Eutheria</taxon>
        <taxon>Afrotheria</taxon>
        <taxon>Tenrecidae</taxon>
        <taxon>Tenrecinae</taxon>
        <taxon>Echinops</taxon>
    </lineage>
</organism>